<keyword evidence="3" id="KW-1185">Reference proteome</keyword>
<protein>
    <submittedName>
        <fullName evidence="2">Murein DD-endopeptidase MepM/ murein hydrolase activator NlpD</fullName>
    </submittedName>
</protein>
<gene>
    <name evidence="2" type="ORF">HDG70_000471</name>
</gene>
<proteinExistence type="predicted"/>
<sequence>MAKVKRIFVILFVFIFLCFFLKILSSYQKYNQYIELKQITDISWEKLDKTTLQNLANGVFPVAGNQYFISANWHAPREGGRIHLGIDIFAPEGTEVRAVMSGKVVKSGWLSLGGNRVLIKDQNGLYHYYAHLKGIRPEIKPGRRVKKGEVIGYVGHTGNADFTPDHLHYGLYAPGMRAVNPYNLLKYWEKNTVTLTTKP</sequence>
<dbReference type="SUPFAM" id="SSF51261">
    <property type="entry name" value="Duplicated hybrid motif"/>
    <property type="match status" value="1"/>
</dbReference>
<dbReference type="EMBL" id="JACCBS010000001">
    <property type="protein sequence ID" value="NYE56765.1"/>
    <property type="molecule type" value="Genomic_DNA"/>
</dbReference>
<evidence type="ECO:0000259" key="1">
    <source>
        <dbReference type="Pfam" id="PF01551"/>
    </source>
</evidence>
<dbReference type="PANTHER" id="PTHR21666:SF268">
    <property type="entry name" value="PEPTIDASE M23 DOMAIN-CONTAINING PROTEIN"/>
    <property type="match status" value="1"/>
</dbReference>
<dbReference type="Pfam" id="PF01551">
    <property type="entry name" value="Peptidase_M23"/>
    <property type="match status" value="1"/>
</dbReference>
<dbReference type="InterPro" id="IPR011055">
    <property type="entry name" value="Dup_hybrid_motif"/>
</dbReference>
<dbReference type="InterPro" id="IPR050570">
    <property type="entry name" value="Cell_wall_metabolism_enzyme"/>
</dbReference>
<dbReference type="Gene3D" id="2.70.70.10">
    <property type="entry name" value="Glucose Permease (Domain IIA)"/>
    <property type="match status" value="1"/>
</dbReference>
<dbReference type="Proteomes" id="UP000604066">
    <property type="component" value="Unassembled WGS sequence"/>
</dbReference>
<dbReference type="CDD" id="cd12797">
    <property type="entry name" value="M23_peptidase"/>
    <property type="match status" value="1"/>
</dbReference>
<dbReference type="RefSeq" id="WP_051250338.1">
    <property type="nucleotide sequence ID" value="NZ_JACCBS010000001.1"/>
</dbReference>
<evidence type="ECO:0000313" key="2">
    <source>
        <dbReference type="EMBL" id="NYE56765.1"/>
    </source>
</evidence>
<dbReference type="InterPro" id="IPR016047">
    <property type="entry name" value="M23ase_b-sheet_dom"/>
</dbReference>
<dbReference type="PANTHER" id="PTHR21666">
    <property type="entry name" value="PEPTIDASE-RELATED"/>
    <property type="match status" value="1"/>
</dbReference>
<keyword evidence="2" id="KW-0378">Hydrolase</keyword>
<name>A0ABX2R767_9THEO</name>
<accession>A0ABX2R767</accession>
<organism evidence="2 3">
    <name type="scientific">Carboxydothermus ferrireducens DSM 11255</name>
    <dbReference type="NCBI Taxonomy" id="1119529"/>
    <lineage>
        <taxon>Bacteria</taxon>
        <taxon>Bacillati</taxon>
        <taxon>Bacillota</taxon>
        <taxon>Clostridia</taxon>
        <taxon>Thermoanaerobacterales</taxon>
        <taxon>Thermoanaerobacteraceae</taxon>
        <taxon>Carboxydothermus</taxon>
    </lineage>
</organism>
<reference evidence="2 3" key="1">
    <citation type="submission" date="2020-07" db="EMBL/GenBank/DDBJ databases">
        <title>Genomic Encyclopedia of Type Strains, Phase III (KMG-III): the genomes of soil and plant-associated and newly described type strains.</title>
        <authorList>
            <person name="Whitman W."/>
        </authorList>
    </citation>
    <scope>NUCLEOTIDE SEQUENCE [LARGE SCALE GENOMIC DNA]</scope>
    <source>
        <strain evidence="2 3">DSM 11255</strain>
    </source>
</reference>
<comment type="caution">
    <text evidence="2">The sequence shown here is derived from an EMBL/GenBank/DDBJ whole genome shotgun (WGS) entry which is preliminary data.</text>
</comment>
<evidence type="ECO:0000313" key="3">
    <source>
        <dbReference type="Proteomes" id="UP000604066"/>
    </source>
</evidence>
<dbReference type="GO" id="GO:0016787">
    <property type="term" value="F:hydrolase activity"/>
    <property type="evidence" value="ECO:0007669"/>
    <property type="project" value="UniProtKB-KW"/>
</dbReference>
<feature type="domain" description="M23ase beta-sheet core" evidence="1">
    <location>
        <begin position="82"/>
        <end position="181"/>
    </location>
</feature>